<feature type="region of interest" description="Disordered" evidence="1">
    <location>
        <begin position="101"/>
        <end position="134"/>
    </location>
</feature>
<dbReference type="GeneID" id="93118778"/>
<evidence type="ECO:0000313" key="4">
    <source>
        <dbReference type="Proteomes" id="UP000026682"/>
    </source>
</evidence>
<organism evidence="3 4">
    <name type="scientific">Bordetella holmesii CDC-H585-BH</name>
    <dbReference type="NCBI Taxonomy" id="1331206"/>
    <lineage>
        <taxon>Bacteria</taxon>
        <taxon>Pseudomonadati</taxon>
        <taxon>Pseudomonadota</taxon>
        <taxon>Betaproteobacteria</taxon>
        <taxon>Burkholderiales</taxon>
        <taxon>Alcaligenaceae</taxon>
        <taxon>Bordetella</taxon>
    </lineage>
</organism>
<evidence type="ECO:0000313" key="3">
    <source>
        <dbReference type="EMBL" id="KAK87010.1"/>
    </source>
</evidence>
<protein>
    <submittedName>
        <fullName evidence="3">Putative N-acetyltransferase YedL</fullName>
    </submittedName>
</protein>
<feature type="compositionally biased region" description="Low complexity" evidence="1">
    <location>
        <begin position="66"/>
        <end position="79"/>
    </location>
</feature>
<dbReference type="GO" id="GO:0016740">
    <property type="term" value="F:transferase activity"/>
    <property type="evidence" value="ECO:0007669"/>
    <property type="project" value="UniProtKB-KW"/>
</dbReference>
<feature type="compositionally biased region" description="Low complexity" evidence="1">
    <location>
        <begin position="29"/>
        <end position="42"/>
    </location>
</feature>
<dbReference type="PATRIC" id="fig|1331206.3.peg.3506"/>
<feature type="chain" id="PRO_5007628467" evidence="2">
    <location>
        <begin position="22"/>
        <end position="134"/>
    </location>
</feature>
<comment type="caution">
    <text evidence="3">The sequence shown here is derived from an EMBL/GenBank/DDBJ whole genome shotgun (WGS) entry which is preliminary data.</text>
</comment>
<dbReference type="STRING" id="35814.BBB42_15450"/>
<proteinExistence type="predicted"/>
<feature type="signal peptide" evidence="2">
    <location>
        <begin position="1"/>
        <end position="21"/>
    </location>
</feature>
<dbReference type="EMBL" id="JFZZ01000143">
    <property type="protein sequence ID" value="KAK87010.1"/>
    <property type="molecule type" value="Genomic_DNA"/>
</dbReference>
<dbReference type="Proteomes" id="UP000026682">
    <property type="component" value="Unassembled WGS sequence"/>
</dbReference>
<name>A0A158M1G1_9BORD</name>
<feature type="compositionally biased region" description="Gly residues" evidence="1">
    <location>
        <begin position="124"/>
        <end position="134"/>
    </location>
</feature>
<reference evidence="3 4" key="1">
    <citation type="submission" date="2014-03" db="EMBL/GenBank/DDBJ databases">
        <title>Genome sequence of Bordetella holmseii.</title>
        <authorList>
            <person name="Harvill E."/>
            <person name="Goodfield L.L."/>
            <person name="Ivanov Y."/>
            <person name="Meyer J.A."/>
            <person name="Newth C."/>
            <person name="Cassiday P."/>
            <person name="Tondella M.L."/>
            <person name="Liao P."/>
            <person name="Zimmerman J."/>
            <person name="Meert K."/>
            <person name="Wessel D."/>
            <person name="Berger J."/>
            <person name="Dean J.M."/>
            <person name="Holubkov R."/>
            <person name="Burr J."/>
            <person name="Liu T."/>
            <person name="Brinkac L.M."/>
            <person name="Sanka R."/>
            <person name="Kim M."/>
            <person name="Losada L."/>
        </authorList>
    </citation>
    <scope>NUCLEOTIDE SEQUENCE [LARGE SCALE GENOMIC DNA]</scope>
    <source>
        <strain evidence="3 4">CDC-H585-BH</strain>
    </source>
</reference>
<feature type="region of interest" description="Disordered" evidence="1">
    <location>
        <begin position="26"/>
        <end position="54"/>
    </location>
</feature>
<evidence type="ECO:0000256" key="2">
    <source>
        <dbReference type="SAM" id="SignalP"/>
    </source>
</evidence>
<evidence type="ECO:0000256" key="1">
    <source>
        <dbReference type="SAM" id="MobiDB-lite"/>
    </source>
</evidence>
<dbReference type="AlphaFoldDB" id="A0A158M1G1"/>
<gene>
    <name evidence="3" type="ORF">L497_2496</name>
</gene>
<accession>A0A158M1G1</accession>
<dbReference type="RefSeq" id="WP_227944757.1">
    <property type="nucleotide sequence ID" value="NZ_JFZZ01000143.1"/>
</dbReference>
<keyword evidence="3" id="KW-0808">Transferase</keyword>
<feature type="region of interest" description="Disordered" evidence="1">
    <location>
        <begin position="66"/>
        <end position="89"/>
    </location>
</feature>
<keyword evidence="2" id="KW-0732">Signal</keyword>
<sequence>MTRTLKYCLLTALLFGTVAQAQTQGRLTGPAAAGVPPVSAPSVAPPPSDGAAPPVVRQIDVAAPGVSASAPAAPAATSTDLAQENPGDVTRALMQAQADGRRYLKSFDQPLPQWFDSSSTSGKSGSGGGLGAGQ</sequence>